<dbReference type="OrthoDB" id="1120922at2"/>
<evidence type="ECO:0000313" key="1">
    <source>
        <dbReference type="EMBL" id="KOH46517.1"/>
    </source>
</evidence>
<name>A0A0L8VEA5_9BACT</name>
<sequence length="219" mass="24598">MAFKKRTTEAAALEQYRVSLENVKTQPTISSTMTEYGYTPEVIGVGENLFANTLLVYNSNKTEDDETSAAKAVFKGKLNLLTSLYRAHRKKAKVVFRNDPVTLNLLGIGGSQPDSYVNRMGMMKKFYAEISSNEELRTKIIRLKVAEEEFGQASSLIVETETARADYLREIGESEDMTKQKDTAFAELDDWMSEFYAVAKIALEDHPQLLEALGLSIRS</sequence>
<keyword evidence="2" id="KW-1185">Reference proteome</keyword>
<dbReference type="RefSeq" id="WP_053179685.1">
    <property type="nucleotide sequence ID" value="NZ_LGIA01000025.1"/>
</dbReference>
<gene>
    <name evidence="1" type="ORF">NC99_06560</name>
</gene>
<organism evidence="1 2">
    <name type="scientific">Sunxiuqinia dokdonensis</name>
    <dbReference type="NCBI Taxonomy" id="1409788"/>
    <lineage>
        <taxon>Bacteria</taxon>
        <taxon>Pseudomonadati</taxon>
        <taxon>Bacteroidota</taxon>
        <taxon>Bacteroidia</taxon>
        <taxon>Marinilabiliales</taxon>
        <taxon>Prolixibacteraceae</taxon>
        <taxon>Sunxiuqinia</taxon>
    </lineage>
</organism>
<comment type="caution">
    <text evidence="1">The sequence shown here is derived from an EMBL/GenBank/DDBJ whole genome shotgun (WGS) entry which is preliminary data.</text>
</comment>
<dbReference type="Proteomes" id="UP000036958">
    <property type="component" value="Unassembled WGS sequence"/>
</dbReference>
<evidence type="ECO:0000313" key="2">
    <source>
        <dbReference type="Proteomes" id="UP000036958"/>
    </source>
</evidence>
<protein>
    <submittedName>
        <fullName evidence="1">Uncharacterized protein</fullName>
    </submittedName>
</protein>
<accession>A0A0L8VEA5</accession>
<dbReference type="AlphaFoldDB" id="A0A0L8VEA5"/>
<dbReference type="EMBL" id="LGIA01000025">
    <property type="protein sequence ID" value="KOH46517.1"/>
    <property type="molecule type" value="Genomic_DNA"/>
</dbReference>
<reference evidence="2" key="1">
    <citation type="submission" date="2015-07" db="EMBL/GenBank/DDBJ databases">
        <title>Genome sequencing of Sunxiuqinia dokdonensis strain SK.</title>
        <authorList>
            <person name="Ahn S."/>
            <person name="Kim B.-C."/>
        </authorList>
    </citation>
    <scope>NUCLEOTIDE SEQUENCE [LARGE SCALE GENOMIC DNA]</scope>
    <source>
        <strain evidence="2">SK</strain>
    </source>
</reference>
<proteinExistence type="predicted"/>